<keyword evidence="2" id="KW-1185">Reference proteome</keyword>
<sequence>MQWVGALLFICTTTWIGFEWSNRLANRPKHIRQVKNALQILEAEMMYSQLPLQDAFHTIKNQTPFPIHAFFDRLYKNMNQESKDFGIVWQNSLDELMDISCLGNNEKEILLQFGQTLGQHDFLQQQKHIQLAASHLDRELEDASEQYQKYGKMTKSLGVLCGLFIVLLLL</sequence>
<reference evidence="2" key="2">
    <citation type="submission" date="2014-05" db="EMBL/GenBank/DDBJ databases">
        <title>Draft genome sequence of Virgibacillus massiliensis Vm-5.</title>
        <authorList>
            <person name="Khelaifia S."/>
            <person name="Croce O."/>
            <person name="Lagier J.C."/>
            <person name="Raoult D."/>
        </authorList>
    </citation>
    <scope>NUCLEOTIDE SEQUENCE [LARGE SCALE GENOMIC DNA]</scope>
    <source>
        <strain evidence="2">Vm-5</strain>
    </source>
</reference>
<dbReference type="NCBIfam" id="TIGR02833">
    <property type="entry name" value="spore_III_AB"/>
    <property type="match status" value="1"/>
</dbReference>
<gene>
    <name evidence="1" type="ORF">BN990_02003</name>
</gene>
<accession>A0A024QBV3</accession>
<dbReference type="PIRSF" id="PIRSF021435">
    <property type="entry name" value="SpoIIIAB"/>
    <property type="match status" value="1"/>
</dbReference>
<organism evidence="1 2">
    <name type="scientific">Virgibacillus massiliensis</name>
    <dbReference type="NCBI Taxonomy" id="1462526"/>
    <lineage>
        <taxon>Bacteria</taxon>
        <taxon>Bacillati</taxon>
        <taxon>Bacillota</taxon>
        <taxon>Bacilli</taxon>
        <taxon>Bacillales</taxon>
        <taxon>Bacillaceae</taxon>
        <taxon>Virgibacillus</taxon>
    </lineage>
</organism>
<dbReference type="EMBL" id="CCDP010000001">
    <property type="protein sequence ID" value="CDQ39690.1"/>
    <property type="molecule type" value="Genomic_DNA"/>
</dbReference>
<dbReference type="RefSeq" id="WP_021291149.1">
    <property type="nucleotide sequence ID" value="NZ_BNER01000002.1"/>
</dbReference>
<reference evidence="1 2" key="1">
    <citation type="submission" date="2014-03" db="EMBL/GenBank/DDBJ databases">
        <authorList>
            <person name="Urmite Genomes U."/>
        </authorList>
    </citation>
    <scope>NUCLEOTIDE SEQUENCE [LARGE SCALE GENOMIC DNA]</scope>
    <source>
        <strain evidence="1 2">Vm-5</strain>
    </source>
</reference>
<evidence type="ECO:0000313" key="2">
    <source>
        <dbReference type="Proteomes" id="UP000028875"/>
    </source>
</evidence>
<dbReference type="Proteomes" id="UP000028875">
    <property type="component" value="Unassembled WGS sequence"/>
</dbReference>
<dbReference type="AlphaFoldDB" id="A0A024QBV3"/>
<dbReference type="Pfam" id="PF09548">
    <property type="entry name" value="Spore_III_AB"/>
    <property type="match status" value="1"/>
</dbReference>
<name>A0A024QBV3_9BACI</name>
<evidence type="ECO:0000313" key="1">
    <source>
        <dbReference type="EMBL" id="CDQ39690.1"/>
    </source>
</evidence>
<dbReference type="eggNOG" id="ENOG5032S0Q">
    <property type="taxonomic scope" value="Bacteria"/>
</dbReference>
<proteinExistence type="predicted"/>
<comment type="caution">
    <text evidence="1">The sequence shown here is derived from an EMBL/GenBank/DDBJ whole genome shotgun (WGS) entry which is preliminary data.</text>
</comment>
<dbReference type="InterPro" id="IPR014198">
    <property type="entry name" value="Spore_III_AB"/>
</dbReference>
<dbReference type="STRING" id="1462526.BN990_02003"/>
<dbReference type="OrthoDB" id="1957909at2"/>
<protein>
    <submittedName>
        <fullName evidence="1">Stage III sporulation protein SpoAB</fullName>
    </submittedName>
</protein>